<sequence>MVKYTPRIMEERRIYQGMDKRGIKSPWTGPFVVVKLDQHQRVLIKKGRHEQWCHVSQLKKFQEEKPIEGKNGNVDI</sequence>
<organism evidence="1 2">
    <name type="scientific">Strongyloides venezuelensis</name>
    <name type="common">Threadworm</name>
    <dbReference type="NCBI Taxonomy" id="75913"/>
    <lineage>
        <taxon>Eukaryota</taxon>
        <taxon>Metazoa</taxon>
        <taxon>Ecdysozoa</taxon>
        <taxon>Nematoda</taxon>
        <taxon>Chromadorea</taxon>
        <taxon>Rhabditida</taxon>
        <taxon>Tylenchina</taxon>
        <taxon>Panagrolaimomorpha</taxon>
        <taxon>Strongyloidoidea</taxon>
        <taxon>Strongyloididae</taxon>
        <taxon>Strongyloides</taxon>
    </lineage>
</organism>
<evidence type="ECO:0000313" key="1">
    <source>
        <dbReference type="Proteomes" id="UP000035680"/>
    </source>
</evidence>
<reference evidence="2" key="2">
    <citation type="submission" date="2015-08" db="UniProtKB">
        <authorList>
            <consortium name="WormBaseParasite"/>
        </authorList>
    </citation>
    <scope>IDENTIFICATION</scope>
</reference>
<dbReference type="WBParaSite" id="SVE_1106900.1">
    <property type="protein sequence ID" value="SVE_1106900.1"/>
    <property type="gene ID" value="SVE_1106900"/>
</dbReference>
<dbReference type="AlphaFoldDB" id="A0A0K0FPL2"/>
<reference evidence="1" key="1">
    <citation type="submission" date="2014-07" db="EMBL/GenBank/DDBJ databases">
        <authorList>
            <person name="Martin A.A"/>
            <person name="De Silva N."/>
        </authorList>
    </citation>
    <scope>NUCLEOTIDE SEQUENCE</scope>
</reference>
<name>A0A0K0FPL2_STRVS</name>
<proteinExistence type="predicted"/>
<dbReference type="Proteomes" id="UP000035680">
    <property type="component" value="Unassembled WGS sequence"/>
</dbReference>
<protein>
    <submittedName>
        <fullName evidence="2">Reverse transcriptase domain-containing protein</fullName>
    </submittedName>
</protein>
<evidence type="ECO:0000313" key="2">
    <source>
        <dbReference type="WBParaSite" id="SVE_1106900.1"/>
    </source>
</evidence>
<accession>A0A0K0FPL2</accession>
<keyword evidence="1" id="KW-1185">Reference proteome</keyword>